<dbReference type="PRINTS" id="PR00385">
    <property type="entry name" value="P450"/>
</dbReference>
<protein>
    <submittedName>
        <fullName evidence="8">Cytochrome</fullName>
    </submittedName>
</protein>
<evidence type="ECO:0000313" key="9">
    <source>
        <dbReference type="Proteomes" id="UP000185696"/>
    </source>
</evidence>
<comment type="similarity">
    <text evidence="1 7">Belongs to the cytochrome P450 family.</text>
</comment>
<comment type="caution">
    <text evidence="8">The sequence shown here is derived from an EMBL/GenBank/DDBJ whole genome shotgun (WGS) entry which is preliminary data.</text>
</comment>
<dbReference type="FunFam" id="1.10.630.10:FF:000018">
    <property type="entry name" value="Cytochrome P450 monooxygenase"/>
    <property type="match status" value="1"/>
</dbReference>
<organism evidence="8 9">
    <name type="scientific">Actinophytocola xinjiangensis</name>
    <dbReference type="NCBI Taxonomy" id="485602"/>
    <lineage>
        <taxon>Bacteria</taxon>
        <taxon>Bacillati</taxon>
        <taxon>Actinomycetota</taxon>
        <taxon>Actinomycetes</taxon>
        <taxon>Pseudonocardiales</taxon>
        <taxon>Pseudonocardiaceae</taxon>
    </lineage>
</organism>
<keyword evidence="5 7" id="KW-0408">Iron</keyword>
<dbReference type="GO" id="GO:0020037">
    <property type="term" value="F:heme binding"/>
    <property type="evidence" value="ECO:0007669"/>
    <property type="project" value="InterPro"/>
</dbReference>
<evidence type="ECO:0000256" key="3">
    <source>
        <dbReference type="ARBA" id="ARBA00022723"/>
    </source>
</evidence>
<keyword evidence="2 7" id="KW-0349">Heme</keyword>
<dbReference type="EMBL" id="MSIF01000027">
    <property type="protein sequence ID" value="OLF05601.1"/>
    <property type="molecule type" value="Genomic_DNA"/>
</dbReference>
<gene>
    <name evidence="8" type="ORF">BLA60_35605</name>
</gene>
<evidence type="ECO:0000313" key="8">
    <source>
        <dbReference type="EMBL" id="OLF05601.1"/>
    </source>
</evidence>
<evidence type="ECO:0000256" key="7">
    <source>
        <dbReference type="RuleBase" id="RU000461"/>
    </source>
</evidence>
<dbReference type="OrthoDB" id="4133219at2"/>
<dbReference type="InterPro" id="IPR001128">
    <property type="entry name" value="Cyt_P450"/>
</dbReference>
<dbReference type="CDD" id="cd11030">
    <property type="entry name" value="CYP105-like"/>
    <property type="match status" value="1"/>
</dbReference>
<evidence type="ECO:0000256" key="6">
    <source>
        <dbReference type="ARBA" id="ARBA00023033"/>
    </source>
</evidence>
<dbReference type="InterPro" id="IPR017972">
    <property type="entry name" value="Cyt_P450_CS"/>
</dbReference>
<dbReference type="Gene3D" id="1.10.630.10">
    <property type="entry name" value="Cytochrome P450"/>
    <property type="match status" value="1"/>
</dbReference>
<evidence type="ECO:0000256" key="1">
    <source>
        <dbReference type="ARBA" id="ARBA00010617"/>
    </source>
</evidence>
<proteinExistence type="inferred from homology"/>
<dbReference type="GO" id="GO:0004497">
    <property type="term" value="F:monooxygenase activity"/>
    <property type="evidence" value="ECO:0007669"/>
    <property type="project" value="UniProtKB-KW"/>
</dbReference>
<dbReference type="Pfam" id="PF00067">
    <property type="entry name" value="p450"/>
    <property type="match status" value="1"/>
</dbReference>
<dbReference type="PROSITE" id="PS00086">
    <property type="entry name" value="CYTOCHROME_P450"/>
    <property type="match status" value="1"/>
</dbReference>
<dbReference type="RefSeq" id="WP_075137469.1">
    <property type="nucleotide sequence ID" value="NZ_MSIF01000027.1"/>
</dbReference>
<evidence type="ECO:0000256" key="4">
    <source>
        <dbReference type="ARBA" id="ARBA00023002"/>
    </source>
</evidence>
<dbReference type="InterPro" id="IPR036396">
    <property type="entry name" value="Cyt_P450_sf"/>
</dbReference>
<dbReference type="GO" id="GO:0016705">
    <property type="term" value="F:oxidoreductase activity, acting on paired donors, with incorporation or reduction of molecular oxygen"/>
    <property type="evidence" value="ECO:0007669"/>
    <property type="project" value="InterPro"/>
</dbReference>
<dbReference type="AlphaFoldDB" id="A0A7Z0WEP4"/>
<evidence type="ECO:0000256" key="5">
    <source>
        <dbReference type="ARBA" id="ARBA00023004"/>
    </source>
</evidence>
<dbReference type="Proteomes" id="UP000185696">
    <property type="component" value="Unassembled WGS sequence"/>
</dbReference>
<keyword evidence="9" id="KW-1185">Reference proteome</keyword>
<keyword evidence="4 7" id="KW-0560">Oxidoreductase</keyword>
<dbReference type="InterPro" id="IPR002397">
    <property type="entry name" value="Cyt_P450_B"/>
</dbReference>
<keyword evidence="3 7" id="KW-0479">Metal-binding</keyword>
<dbReference type="PANTHER" id="PTHR46696:SF1">
    <property type="entry name" value="CYTOCHROME P450 YJIB-RELATED"/>
    <property type="match status" value="1"/>
</dbReference>
<dbReference type="PANTHER" id="PTHR46696">
    <property type="entry name" value="P450, PUTATIVE (EUROFUNG)-RELATED"/>
    <property type="match status" value="1"/>
</dbReference>
<dbReference type="SUPFAM" id="SSF48264">
    <property type="entry name" value="Cytochrome P450"/>
    <property type="match status" value="1"/>
</dbReference>
<keyword evidence="6 7" id="KW-0503">Monooxygenase</keyword>
<sequence>MTGLPTDRAHPLDPPVGLRARAPVSRLPYPDGHLGWLVTGHDAARAVLADPRLSARAELRHSPVSATGPADPAPPGVFIAMDPPDHTRYRRLLTGQFTVRRMRLLEPLIERHTTEHLDAMRRQGPPVDLVEAFALPIPSLAICDLLGVPHSDRDRFQRDTAVIASLDTTPARTAAAMADLTGFLGELVAHKRARPTGDLISDLVRGGEVDDNELTAIAVMLLIAGHETTANMLALGLYALLTNPDQLAALRADPALTDNAVEELLRHLSIVHIGPTRTALEDLTIAGHHITAGENVTVSLPSANRDPARFPRPDRLDLTRTTSGHLAFGHGIHQCLGQQLARVELRVGYHALLHRFPSLRLAVDAAEIQFATDTVTYGVRRLPVTWDQ</sequence>
<accession>A0A7Z0WEP4</accession>
<evidence type="ECO:0000256" key="2">
    <source>
        <dbReference type="ARBA" id="ARBA00022617"/>
    </source>
</evidence>
<name>A0A7Z0WEP4_9PSEU</name>
<reference evidence="8 9" key="1">
    <citation type="submission" date="2016-12" db="EMBL/GenBank/DDBJ databases">
        <title>The draft genome sequence of Actinophytocola xinjiangensis.</title>
        <authorList>
            <person name="Wang W."/>
            <person name="Yuan L."/>
        </authorList>
    </citation>
    <scope>NUCLEOTIDE SEQUENCE [LARGE SCALE GENOMIC DNA]</scope>
    <source>
        <strain evidence="8 9">CGMCC 4.4663</strain>
    </source>
</reference>
<dbReference type="GO" id="GO:0005506">
    <property type="term" value="F:iron ion binding"/>
    <property type="evidence" value="ECO:0007669"/>
    <property type="project" value="InterPro"/>
</dbReference>
<dbReference type="PRINTS" id="PR00359">
    <property type="entry name" value="BP450"/>
</dbReference>